<keyword evidence="3" id="KW-1185">Reference proteome</keyword>
<evidence type="ECO:0000313" key="2">
    <source>
        <dbReference type="EMBL" id="KAJ2787608.1"/>
    </source>
</evidence>
<feature type="compositionally biased region" description="Low complexity" evidence="1">
    <location>
        <begin position="27"/>
        <end position="43"/>
    </location>
</feature>
<dbReference type="OrthoDB" id="5551060at2759"/>
<accession>A0A9W8HK32</accession>
<gene>
    <name evidence="2" type="ORF">GGI15_000570</name>
</gene>
<organism evidence="2 3">
    <name type="scientific">Coemansia interrupta</name>
    <dbReference type="NCBI Taxonomy" id="1126814"/>
    <lineage>
        <taxon>Eukaryota</taxon>
        <taxon>Fungi</taxon>
        <taxon>Fungi incertae sedis</taxon>
        <taxon>Zoopagomycota</taxon>
        <taxon>Kickxellomycotina</taxon>
        <taxon>Kickxellomycetes</taxon>
        <taxon>Kickxellales</taxon>
        <taxon>Kickxellaceae</taxon>
        <taxon>Coemansia</taxon>
    </lineage>
</organism>
<reference evidence="2" key="1">
    <citation type="submission" date="2022-07" db="EMBL/GenBank/DDBJ databases">
        <title>Phylogenomic reconstructions and comparative analyses of Kickxellomycotina fungi.</title>
        <authorList>
            <person name="Reynolds N.K."/>
            <person name="Stajich J.E."/>
            <person name="Barry K."/>
            <person name="Grigoriev I.V."/>
            <person name="Crous P."/>
            <person name="Smith M.E."/>
        </authorList>
    </citation>
    <scope>NUCLEOTIDE SEQUENCE</scope>
    <source>
        <strain evidence="2">BCRC 34489</strain>
    </source>
</reference>
<feature type="region of interest" description="Disordered" evidence="1">
    <location>
        <begin position="19"/>
        <end position="47"/>
    </location>
</feature>
<comment type="caution">
    <text evidence="2">The sequence shown here is derived from an EMBL/GenBank/DDBJ whole genome shotgun (WGS) entry which is preliminary data.</text>
</comment>
<evidence type="ECO:0000256" key="1">
    <source>
        <dbReference type="SAM" id="MobiDB-lite"/>
    </source>
</evidence>
<sequence length="137" mass="15404">MKNIKRLLIWWARHTGALGSRRRRRQQQQGEQGTPTTPTQPRRLFGRRAAVSLDTPRMGGAYAGSAAVSTETLVDDKQRARALSDPAISLGYEHVYSYFPWSEAEHEAILQRSPPPPLRPHYATFPSLVEMGGFMSL</sequence>
<evidence type="ECO:0000313" key="3">
    <source>
        <dbReference type="Proteomes" id="UP001140172"/>
    </source>
</evidence>
<name>A0A9W8HK32_9FUNG</name>
<dbReference type="EMBL" id="JANBUM010000017">
    <property type="protein sequence ID" value="KAJ2787608.1"/>
    <property type="molecule type" value="Genomic_DNA"/>
</dbReference>
<dbReference type="Proteomes" id="UP001140172">
    <property type="component" value="Unassembled WGS sequence"/>
</dbReference>
<protein>
    <submittedName>
        <fullName evidence="2">Uncharacterized protein</fullName>
    </submittedName>
</protein>
<dbReference type="AlphaFoldDB" id="A0A9W8HK32"/>
<proteinExistence type="predicted"/>